<keyword evidence="1" id="KW-1133">Transmembrane helix</keyword>
<organism evidence="2 3">
    <name type="scientific">Cupriavidus agavae</name>
    <dbReference type="NCBI Taxonomy" id="1001822"/>
    <lineage>
        <taxon>Bacteria</taxon>
        <taxon>Pseudomonadati</taxon>
        <taxon>Pseudomonadota</taxon>
        <taxon>Betaproteobacteria</taxon>
        <taxon>Burkholderiales</taxon>
        <taxon>Burkholderiaceae</taxon>
        <taxon>Cupriavidus</taxon>
    </lineage>
</organism>
<evidence type="ECO:0000256" key="1">
    <source>
        <dbReference type="SAM" id="Phobius"/>
    </source>
</evidence>
<gene>
    <name evidence="2" type="ORF">EV147_0153</name>
</gene>
<reference evidence="2 3" key="1">
    <citation type="journal article" date="2015" name="Stand. Genomic Sci.">
        <title>Genomic Encyclopedia of Bacterial and Archaeal Type Strains, Phase III: the genomes of soil and plant-associated and newly described type strains.</title>
        <authorList>
            <person name="Whitman W.B."/>
            <person name="Woyke T."/>
            <person name="Klenk H.P."/>
            <person name="Zhou Y."/>
            <person name="Lilburn T.G."/>
            <person name="Beck B.J."/>
            <person name="De Vos P."/>
            <person name="Vandamme P."/>
            <person name="Eisen J.A."/>
            <person name="Garrity G."/>
            <person name="Hugenholtz P."/>
            <person name="Kyrpides N.C."/>
        </authorList>
    </citation>
    <scope>NUCLEOTIDE SEQUENCE [LARGE SCALE GENOMIC DNA]</scope>
    <source>
        <strain evidence="2 3">ASC-9842</strain>
    </source>
</reference>
<comment type="caution">
    <text evidence="2">The sequence shown here is derived from an EMBL/GenBank/DDBJ whole genome shotgun (WGS) entry which is preliminary data.</text>
</comment>
<keyword evidence="1" id="KW-0472">Membrane</keyword>
<evidence type="ECO:0000313" key="2">
    <source>
        <dbReference type="EMBL" id="RZT41167.1"/>
    </source>
</evidence>
<keyword evidence="1" id="KW-0812">Transmembrane</keyword>
<name>A0A4Q7S5P2_9BURK</name>
<sequence length="66" mass="7348">MAMVEYFFSEFRQLRTQAAEHGDAQARDAARLRRKVVRKEVGMAIVALGATVMFLDAARGLSFLAT</sequence>
<keyword evidence="3" id="KW-1185">Reference proteome</keyword>
<dbReference type="OrthoDB" id="8967482at2"/>
<proteinExistence type="predicted"/>
<dbReference type="EMBL" id="SGXM01000001">
    <property type="protein sequence ID" value="RZT41167.1"/>
    <property type="molecule type" value="Genomic_DNA"/>
</dbReference>
<dbReference type="Proteomes" id="UP000291078">
    <property type="component" value="Unassembled WGS sequence"/>
</dbReference>
<protein>
    <submittedName>
        <fullName evidence="2">Uncharacterized protein</fullName>
    </submittedName>
</protein>
<feature type="transmembrane region" description="Helical" evidence="1">
    <location>
        <begin position="41"/>
        <end position="65"/>
    </location>
</feature>
<evidence type="ECO:0000313" key="3">
    <source>
        <dbReference type="Proteomes" id="UP000291078"/>
    </source>
</evidence>
<dbReference type="RefSeq" id="WP_130389233.1">
    <property type="nucleotide sequence ID" value="NZ_SGXM01000001.1"/>
</dbReference>
<accession>A0A4Q7S5P2</accession>
<dbReference type="AlphaFoldDB" id="A0A4Q7S5P2"/>